<dbReference type="GO" id="GO:0030313">
    <property type="term" value="C:cell envelope"/>
    <property type="evidence" value="ECO:0007669"/>
    <property type="project" value="UniProtKB-SubCell"/>
</dbReference>
<evidence type="ECO:0000256" key="3">
    <source>
        <dbReference type="ARBA" id="ARBA00022670"/>
    </source>
</evidence>
<dbReference type="InterPro" id="IPR050570">
    <property type="entry name" value="Cell_wall_metabolism_enzyme"/>
</dbReference>
<dbReference type="InterPro" id="IPR045834">
    <property type="entry name" value="Csd3_N2"/>
</dbReference>
<accession>A0A0B8NWQ4</accession>
<comment type="pathway">
    <text evidence="8">Cell wall degradation; peptidoglycan degradation.</text>
</comment>
<evidence type="ECO:0000313" key="12">
    <source>
        <dbReference type="EMBL" id="GAM58970.1"/>
    </source>
</evidence>
<dbReference type="SUPFAM" id="SSF51261">
    <property type="entry name" value="Duplicated hybrid motif"/>
    <property type="match status" value="1"/>
</dbReference>
<dbReference type="RefSeq" id="WP_261835922.1">
    <property type="nucleotide sequence ID" value="NZ_AP024882.1"/>
</dbReference>
<dbReference type="CDD" id="cd12797">
    <property type="entry name" value="M23_peptidase"/>
    <property type="match status" value="1"/>
</dbReference>
<evidence type="ECO:0000256" key="8">
    <source>
        <dbReference type="ARBA" id="ARBA00060568"/>
    </source>
</evidence>
<dbReference type="GO" id="GO:0004222">
    <property type="term" value="F:metalloendopeptidase activity"/>
    <property type="evidence" value="ECO:0007669"/>
    <property type="project" value="TreeGrafter"/>
</dbReference>
<evidence type="ECO:0000259" key="10">
    <source>
        <dbReference type="Pfam" id="PF04225"/>
    </source>
</evidence>
<keyword evidence="4" id="KW-0479">Metal-binding</keyword>
<dbReference type="EMBL" id="BBRZ01000115">
    <property type="protein sequence ID" value="GAM58970.1"/>
    <property type="molecule type" value="Genomic_DNA"/>
</dbReference>
<evidence type="ECO:0000313" key="13">
    <source>
        <dbReference type="Proteomes" id="UP000031671"/>
    </source>
</evidence>
<dbReference type="Pfam" id="PF04225">
    <property type="entry name" value="LysM_OapA"/>
    <property type="match status" value="1"/>
</dbReference>
<reference evidence="12 13" key="1">
    <citation type="submission" date="2015-01" db="EMBL/GenBank/DDBJ databases">
        <title>Vibrio sp. C1 JCM 19231 whole genome shotgun sequence.</title>
        <authorList>
            <person name="Sawabe T."/>
            <person name="Meirelles P."/>
            <person name="Feng G."/>
            <person name="Sayaka M."/>
            <person name="Hattori M."/>
            <person name="Ohkuma M."/>
        </authorList>
    </citation>
    <scope>NUCLEOTIDE SEQUENCE [LARGE SCALE GENOMIC DNA]</scope>
    <source>
        <strain evidence="13">JCM 19231</strain>
    </source>
</reference>
<reference evidence="12 13" key="2">
    <citation type="submission" date="2015-01" db="EMBL/GenBank/DDBJ databases">
        <authorList>
            <consortium name="NBRP consortium"/>
            <person name="Sawabe T."/>
            <person name="Meirelles P."/>
            <person name="Feng G."/>
            <person name="Sayaka M."/>
            <person name="Hattori M."/>
            <person name="Ohkuma M."/>
        </authorList>
    </citation>
    <scope>NUCLEOTIDE SEQUENCE [LARGE SCALE GENOMIC DNA]</scope>
    <source>
        <strain evidence="13">JCM 19231</strain>
    </source>
</reference>
<dbReference type="Gene3D" id="2.70.70.10">
    <property type="entry name" value="Glucose Permease (Domain IIA)"/>
    <property type="match status" value="1"/>
</dbReference>
<sequence>MSKKGLLLIPVVLLIVALFSQSQDGRKYVELNIESTPHPSVDTPVETVKRSPAPTYSYHIKRGDNLSVVFSRLGFAYSDLTKIMEEDLNHLALDTLKPGNTLKFWADDETGKLAKMELEFNPADRVQYTRTDDDTFTFEDISVPGEWKTAALVGNVYGSFSSSANKLGLSIQEIEQISALLKDKLNFGRDLRAGDKFSIVHKVQYVDGKETGNREIEAINIHNQGRVVTAYLHTDGQYYDDNGDGLQRAFDRFPTKIHRITSPFNPHRLHPVTGRVSPHNGTDFGVPVGTPIHSIGDGKVIMVRNHPYAGKYIVIDHGSIYKTRYLHMSRIMVKKGQQIKRGQTIGLSGMTGRVTGPHLHFELLIRNRPVNSMTAKIPMAESVPKDQMAKFASRRDSLAKMMSDKEVLLAKQQEETNNKQQAL</sequence>
<keyword evidence="6" id="KW-0862">Zinc</keyword>
<protein>
    <submittedName>
        <fullName evidence="12">Cell wall endopeptidase</fullName>
    </submittedName>
</protein>
<dbReference type="Proteomes" id="UP000031671">
    <property type="component" value="Unassembled WGS sequence"/>
</dbReference>
<comment type="subcellular location">
    <subcellularLocation>
        <location evidence="2">Cell envelope</location>
    </subcellularLocation>
</comment>
<evidence type="ECO:0000256" key="7">
    <source>
        <dbReference type="ARBA" id="ARBA00023049"/>
    </source>
</evidence>
<comment type="cofactor">
    <cofactor evidence="1">
        <name>Zn(2+)</name>
        <dbReference type="ChEBI" id="CHEBI:29105"/>
    </cofactor>
</comment>
<evidence type="ECO:0000256" key="5">
    <source>
        <dbReference type="ARBA" id="ARBA00022801"/>
    </source>
</evidence>
<dbReference type="PANTHER" id="PTHR21666:SF292">
    <property type="entry name" value="MUREIN DD-ENDOPEPTIDASE MEPM"/>
    <property type="match status" value="1"/>
</dbReference>
<evidence type="ECO:0000256" key="6">
    <source>
        <dbReference type="ARBA" id="ARBA00022833"/>
    </source>
</evidence>
<keyword evidence="7" id="KW-0482">Metalloprotease</keyword>
<dbReference type="Pfam" id="PF19425">
    <property type="entry name" value="Csd3_N2"/>
    <property type="match status" value="1"/>
</dbReference>
<keyword evidence="13" id="KW-1185">Reference proteome</keyword>
<feature type="domain" description="M23ase beta-sheet core" evidence="9">
    <location>
        <begin position="278"/>
        <end position="371"/>
    </location>
</feature>
<dbReference type="Gene3D" id="3.10.450.350">
    <property type="match status" value="2"/>
</dbReference>
<feature type="domain" description="Opacity-associated protein A LysM-like" evidence="10">
    <location>
        <begin position="57"/>
        <end position="138"/>
    </location>
</feature>
<evidence type="ECO:0000259" key="11">
    <source>
        <dbReference type="Pfam" id="PF19425"/>
    </source>
</evidence>
<feature type="domain" description="Csd3-like second N-terminal" evidence="11">
    <location>
        <begin position="145"/>
        <end position="266"/>
    </location>
</feature>
<keyword evidence="3" id="KW-0645">Protease</keyword>
<dbReference type="Pfam" id="PF01551">
    <property type="entry name" value="Peptidase_M23"/>
    <property type="match status" value="1"/>
</dbReference>
<name>A0A0B8NWQ4_9VIBR</name>
<comment type="caution">
    <text evidence="12">The sequence shown here is derived from an EMBL/GenBank/DDBJ whole genome shotgun (WGS) entry which is preliminary data.</text>
</comment>
<evidence type="ECO:0000256" key="1">
    <source>
        <dbReference type="ARBA" id="ARBA00001947"/>
    </source>
</evidence>
<dbReference type="PANTHER" id="PTHR21666">
    <property type="entry name" value="PEPTIDASE-RELATED"/>
    <property type="match status" value="1"/>
</dbReference>
<dbReference type="InterPro" id="IPR016047">
    <property type="entry name" value="M23ase_b-sheet_dom"/>
</dbReference>
<dbReference type="AlphaFoldDB" id="A0A0B8NWQ4"/>
<organism evidence="12 13">
    <name type="scientific">Vibrio ishigakensis</name>
    <dbReference type="NCBI Taxonomy" id="1481914"/>
    <lineage>
        <taxon>Bacteria</taxon>
        <taxon>Pseudomonadati</taxon>
        <taxon>Pseudomonadota</taxon>
        <taxon>Gammaproteobacteria</taxon>
        <taxon>Vibrionales</taxon>
        <taxon>Vibrionaceae</taxon>
        <taxon>Vibrio</taxon>
    </lineage>
</organism>
<gene>
    <name evidence="12" type="ORF">JCM19231_547</name>
</gene>
<keyword evidence="5" id="KW-0378">Hydrolase</keyword>
<evidence type="ECO:0000256" key="2">
    <source>
        <dbReference type="ARBA" id="ARBA00004196"/>
    </source>
</evidence>
<dbReference type="GO" id="GO:0006508">
    <property type="term" value="P:proteolysis"/>
    <property type="evidence" value="ECO:0007669"/>
    <property type="project" value="UniProtKB-KW"/>
</dbReference>
<evidence type="ECO:0000259" key="9">
    <source>
        <dbReference type="Pfam" id="PF01551"/>
    </source>
</evidence>
<dbReference type="InterPro" id="IPR007340">
    <property type="entry name" value="LysM_Opacity-associatedA"/>
</dbReference>
<dbReference type="InterPro" id="IPR011055">
    <property type="entry name" value="Dup_hybrid_motif"/>
</dbReference>
<dbReference type="FunFam" id="2.70.70.10:FF:000002">
    <property type="entry name" value="Murein DD-endopeptidase MepM"/>
    <property type="match status" value="1"/>
</dbReference>
<dbReference type="GO" id="GO:0046872">
    <property type="term" value="F:metal ion binding"/>
    <property type="evidence" value="ECO:0007669"/>
    <property type="project" value="UniProtKB-KW"/>
</dbReference>
<dbReference type="GO" id="GO:0042834">
    <property type="term" value="F:peptidoglycan binding"/>
    <property type="evidence" value="ECO:0007669"/>
    <property type="project" value="InterPro"/>
</dbReference>
<proteinExistence type="predicted"/>
<evidence type="ECO:0000256" key="4">
    <source>
        <dbReference type="ARBA" id="ARBA00022723"/>
    </source>
</evidence>